<evidence type="ECO:0000313" key="2">
    <source>
        <dbReference type="Proteomes" id="UP000015106"/>
    </source>
</evidence>
<proteinExistence type="predicted"/>
<dbReference type="Gramene" id="TuG1812G0500004900.01.T01">
    <property type="protein sequence ID" value="TuG1812G0500004900.01.T01.cds418166"/>
    <property type="gene ID" value="TuG1812G0500004900.01"/>
</dbReference>
<reference evidence="2" key="1">
    <citation type="journal article" date="2013" name="Nature">
        <title>Draft genome of the wheat A-genome progenitor Triticum urartu.</title>
        <authorList>
            <person name="Ling H.Q."/>
            <person name="Zhao S."/>
            <person name="Liu D."/>
            <person name="Wang J."/>
            <person name="Sun H."/>
            <person name="Zhang C."/>
            <person name="Fan H."/>
            <person name="Li D."/>
            <person name="Dong L."/>
            <person name="Tao Y."/>
            <person name="Gao C."/>
            <person name="Wu H."/>
            <person name="Li Y."/>
            <person name="Cui Y."/>
            <person name="Guo X."/>
            <person name="Zheng S."/>
            <person name="Wang B."/>
            <person name="Yu K."/>
            <person name="Liang Q."/>
            <person name="Yang W."/>
            <person name="Lou X."/>
            <person name="Chen J."/>
            <person name="Feng M."/>
            <person name="Jian J."/>
            <person name="Zhang X."/>
            <person name="Luo G."/>
            <person name="Jiang Y."/>
            <person name="Liu J."/>
            <person name="Wang Z."/>
            <person name="Sha Y."/>
            <person name="Zhang B."/>
            <person name="Wu H."/>
            <person name="Tang D."/>
            <person name="Shen Q."/>
            <person name="Xue P."/>
            <person name="Zou S."/>
            <person name="Wang X."/>
            <person name="Liu X."/>
            <person name="Wang F."/>
            <person name="Yang Y."/>
            <person name="An X."/>
            <person name="Dong Z."/>
            <person name="Zhang K."/>
            <person name="Zhang X."/>
            <person name="Luo M.C."/>
            <person name="Dvorak J."/>
            <person name="Tong Y."/>
            <person name="Wang J."/>
            <person name="Yang H."/>
            <person name="Li Z."/>
            <person name="Wang D."/>
            <person name="Zhang A."/>
            <person name="Wang J."/>
        </authorList>
    </citation>
    <scope>NUCLEOTIDE SEQUENCE</scope>
    <source>
        <strain evidence="2">cv. G1812</strain>
    </source>
</reference>
<reference evidence="1" key="2">
    <citation type="submission" date="2018-03" db="EMBL/GenBank/DDBJ databases">
        <title>The Triticum urartu genome reveals the dynamic nature of wheat genome evolution.</title>
        <authorList>
            <person name="Ling H."/>
            <person name="Ma B."/>
            <person name="Shi X."/>
            <person name="Liu H."/>
            <person name="Dong L."/>
            <person name="Sun H."/>
            <person name="Cao Y."/>
            <person name="Gao Q."/>
            <person name="Zheng S."/>
            <person name="Li Y."/>
            <person name="Yu Y."/>
            <person name="Du H."/>
            <person name="Qi M."/>
            <person name="Li Y."/>
            <person name="Yu H."/>
            <person name="Cui Y."/>
            <person name="Wang N."/>
            <person name="Chen C."/>
            <person name="Wu H."/>
            <person name="Zhao Y."/>
            <person name="Zhang J."/>
            <person name="Li Y."/>
            <person name="Zhou W."/>
            <person name="Zhang B."/>
            <person name="Hu W."/>
            <person name="Eijk M."/>
            <person name="Tang J."/>
            <person name="Witsenboer H."/>
            <person name="Zhao S."/>
            <person name="Li Z."/>
            <person name="Zhang A."/>
            <person name="Wang D."/>
            <person name="Liang C."/>
        </authorList>
    </citation>
    <scope>NUCLEOTIDE SEQUENCE [LARGE SCALE GENOMIC DNA]</scope>
    <source>
        <strain evidence="1">cv. G1812</strain>
    </source>
</reference>
<organism evidence="1 2">
    <name type="scientific">Triticum urartu</name>
    <name type="common">Red wild einkorn</name>
    <name type="synonym">Crithodium urartu</name>
    <dbReference type="NCBI Taxonomy" id="4572"/>
    <lineage>
        <taxon>Eukaryota</taxon>
        <taxon>Viridiplantae</taxon>
        <taxon>Streptophyta</taxon>
        <taxon>Embryophyta</taxon>
        <taxon>Tracheophyta</taxon>
        <taxon>Spermatophyta</taxon>
        <taxon>Magnoliopsida</taxon>
        <taxon>Liliopsida</taxon>
        <taxon>Poales</taxon>
        <taxon>Poaceae</taxon>
        <taxon>BOP clade</taxon>
        <taxon>Pooideae</taxon>
        <taxon>Triticodae</taxon>
        <taxon>Triticeae</taxon>
        <taxon>Triticinae</taxon>
        <taxon>Triticum</taxon>
    </lineage>
</organism>
<protein>
    <submittedName>
        <fullName evidence="1">Uncharacterized protein</fullName>
    </submittedName>
</protein>
<evidence type="ECO:0000313" key="1">
    <source>
        <dbReference type="EnsemblPlants" id="TuG1812G0500004900.01.T01.cds418166"/>
    </source>
</evidence>
<dbReference type="Proteomes" id="UP000015106">
    <property type="component" value="Chromosome 5"/>
</dbReference>
<keyword evidence="2" id="KW-1185">Reference proteome</keyword>
<reference evidence="1" key="3">
    <citation type="submission" date="2022-06" db="UniProtKB">
        <authorList>
            <consortium name="EnsemblPlants"/>
        </authorList>
    </citation>
    <scope>IDENTIFICATION</scope>
</reference>
<name>A0A8R7UKL4_TRIUA</name>
<dbReference type="EnsemblPlants" id="TuG1812G0500004900.01.T01">
    <property type="protein sequence ID" value="TuG1812G0500004900.01.T01.cds418166"/>
    <property type="gene ID" value="TuG1812G0500004900.01"/>
</dbReference>
<accession>A0A8R7UKL4</accession>
<sequence length="46" mass="5294">MHMQKLSVLDNLFTHNVQVPACKTGVYFLWVHDCIFLLKSDVTVCV</sequence>
<dbReference type="AlphaFoldDB" id="A0A8R7UKL4"/>